<accession>A0A481YQ79</accession>
<protein>
    <submittedName>
        <fullName evidence="1">Uncharacterized protein</fullName>
    </submittedName>
</protein>
<reference evidence="1" key="1">
    <citation type="journal article" date="2019" name="MBio">
        <title>Virus Genomes from Deep Sea Sediments Expand the Ocean Megavirome and Support Independent Origins of Viral Gigantism.</title>
        <authorList>
            <person name="Backstrom D."/>
            <person name="Yutin N."/>
            <person name="Jorgensen S.L."/>
            <person name="Dharamshi J."/>
            <person name="Homa F."/>
            <person name="Zaremba-Niedwiedzka K."/>
            <person name="Spang A."/>
            <person name="Wolf Y.I."/>
            <person name="Koonin E.V."/>
            <person name="Ettema T.J."/>
        </authorList>
    </citation>
    <scope>NUCLEOTIDE SEQUENCE</scope>
</reference>
<sequence>MTEEKHTTVEKLSQNEVDEIIIDVNLNDEDNESLYRKIFKFELPVKIRMRALELYYKEQPTEITEVVNKLCVMYLISGISLLQKFLNEIAIKSNLEIHTKVEVAKTLAYRDPNQKCIELDSHKRGVELGFEALNILCKDLGEMPVPCKVETVFFFMKSSKHKLQALLYFCEIINDKNIECDYRYRTILSLEHKLEKETQNYYLKGSLISFMNNNKNNPNRYRILAGHYLLEHLQVTENESNTVQQYIYEVATTTDLDYDLRADATDILLHVGNEKYVKQARSLMLELGKHTGPVRTIYQNAQNVHIEEIEESAIEILEFLVTFYQQRETKPNFKTVEKEVTELTQDWSEDERDRIQVALNRIYVDRVIYTQFNVSLRTILSLVWLYSSEHEEKQEMTKRILQELIDMAGTCSSGFAMRLINSITGFGNFSLRISWGEQIAGNLAGRLNKKIRQLEDEDYKQDIMAEMAFEPSDMDNRKNFRKFFLENISQIREEMWAEFTEFMDDTSWDLYFRKALMHYEGMHA</sequence>
<organism evidence="1">
    <name type="scientific">Iridovirus LCIVAC01</name>
    <dbReference type="NCBI Taxonomy" id="2506607"/>
    <lineage>
        <taxon>Viruses</taxon>
        <taxon>Varidnaviria</taxon>
        <taxon>Bamfordvirae</taxon>
        <taxon>Nucleocytoviricota</taxon>
        <taxon>Megaviricetes</taxon>
        <taxon>Pimascovirales</taxon>
        <taxon>Pimascovirales incertae sedis</taxon>
        <taxon>Iridoviridae</taxon>
    </lineage>
</organism>
<evidence type="ECO:0000313" key="1">
    <source>
        <dbReference type="EMBL" id="QBK85338.1"/>
    </source>
</evidence>
<dbReference type="EMBL" id="MK500317">
    <property type="protein sequence ID" value="QBK85338.1"/>
    <property type="molecule type" value="Genomic_DNA"/>
</dbReference>
<name>A0A481YQ79_9VIRU</name>
<proteinExistence type="predicted"/>
<gene>
    <name evidence="1" type="ORF">LCIVAC01_01470</name>
</gene>